<organism evidence="1 2">
    <name type="scientific">Stylosanthes scabra</name>
    <dbReference type="NCBI Taxonomy" id="79078"/>
    <lineage>
        <taxon>Eukaryota</taxon>
        <taxon>Viridiplantae</taxon>
        <taxon>Streptophyta</taxon>
        <taxon>Embryophyta</taxon>
        <taxon>Tracheophyta</taxon>
        <taxon>Spermatophyta</taxon>
        <taxon>Magnoliopsida</taxon>
        <taxon>eudicotyledons</taxon>
        <taxon>Gunneridae</taxon>
        <taxon>Pentapetalae</taxon>
        <taxon>rosids</taxon>
        <taxon>fabids</taxon>
        <taxon>Fabales</taxon>
        <taxon>Fabaceae</taxon>
        <taxon>Papilionoideae</taxon>
        <taxon>50 kb inversion clade</taxon>
        <taxon>dalbergioids sensu lato</taxon>
        <taxon>Dalbergieae</taxon>
        <taxon>Pterocarpus clade</taxon>
        <taxon>Stylosanthes</taxon>
    </lineage>
</organism>
<keyword evidence="2" id="KW-1185">Reference proteome</keyword>
<comment type="caution">
    <text evidence="1">The sequence shown here is derived from an EMBL/GenBank/DDBJ whole genome shotgun (WGS) entry which is preliminary data.</text>
</comment>
<evidence type="ECO:0000313" key="1">
    <source>
        <dbReference type="EMBL" id="MED6122649.1"/>
    </source>
</evidence>
<gene>
    <name evidence="1" type="ORF">PIB30_041753</name>
</gene>
<accession>A0ABU6RF40</accession>
<reference evidence="1 2" key="1">
    <citation type="journal article" date="2023" name="Plants (Basel)">
        <title>Bridging the Gap: Combining Genomics and Transcriptomics Approaches to Understand Stylosanthes scabra, an Orphan Legume from the Brazilian Caatinga.</title>
        <authorList>
            <person name="Ferreira-Neto J.R.C."/>
            <person name="da Silva M.D."/>
            <person name="Binneck E."/>
            <person name="de Melo N.F."/>
            <person name="da Silva R.H."/>
            <person name="de Melo A.L.T.M."/>
            <person name="Pandolfi V."/>
            <person name="Bustamante F.O."/>
            <person name="Brasileiro-Vidal A.C."/>
            <person name="Benko-Iseppon A.M."/>
        </authorList>
    </citation>
    <scope>NUCLEOTIDE SEQUENCE [LARGE SCALE GENOMIC DNA]</scope>
    <source>
        <tissue evidence="1">Leaves</tissue>
    </source>
</reference>
<protein>
    <recommendedName>
        <fullName evidence="3">Secreted protein</fullName>
    </recommendedName>
</protein>
<evidence type="ECO:0008006" key="3">
    <source>
        <dbReference type="Google" id="ProtNLM"/>
    </source>
</evidence>
<sequence>MLLPSFFLSSFSASFMSPQFCLFGTNQYCLGLVYPKKFLDFCSSRLAKSAHKTAVAILCSFPSVSLASSKILCTPLLLKAKPNTRFPNSKQQCTISLQIHNGRIDD</sequence>
<dbReference type="EMBL" id="JASCZI010030441">
    <property type="protein sequence ID" value="MED6122649.1"/>
    <property type="molecule type" value="Genomic_DNA"/>
</dbReference>
<dbReference type="Proteomes" id="UP001341840">
    <property type="component" value="Unassembled WGS sequence"/>
</dbReference>
<proteinExistence type="predicted"/>
<evidence type="ECO:0000313" key="2">
    <source>
        <dbReference type="Proteomes" id="UP001341840"/>
    </source>
</evidence>
<name>A0ABU6RF40_9FABA</name>